<proteinExistence type="predicted"/>
<evidence type="ECO:0000259" key="3">
    <source>
        <dbReference type="Pfam" id="PF18962"/>
    </source>
</evidence>
<evidence type="ECO:0000256" key="2">
    <source>
        <dbReference type="SAM" id="SignalP"/>
    </source>
</evidence>
<evidence type="ECO:0000256" key="1">
    <source>
        <dbReference type="ARBA" id="ARBA00022729"/>
    </source>
</evidence>
<gene>
    <name evidence="4" type="ORF">EG242_09190</name>
</gene>
<dbReference type="RefSeq" id="WP_124899601.1">
    <property type="nucleotide sequence ID" value="NZ_RQTJ01000017.1"/>
</dbReference>
<name>A0A3P1AZS5_9FLAO</name>
<feature type="domain" description="Secretion system C-terminal sorting" evidence="3">
    <location>
        <begin position="263"/>
        <end position="334"/>
    </location>
</feature>
<feature type="chain" id="PRO_5018327276" evidence="2">
    <location>
        <begin position="21"/>
        <end position="336"/>
    </location>
</feature>
<accession>A0A3P1AZS5</accession>
<dbReference type="InterPro" id="IPR026444">
    <property type="entry name" value="Secre_tail"/>
</dbReference>
<feature type="signal peptide" evidence="2">
    <location>
        <begin position="1"/>
        <end position="20"/>
    </location>
</feature>
<dbReference type="EMBL" id="RQTJ01000017">
    <property type="protein sequence ID" value="RRA94576.1"/>
    <property type="molecule type" value="Genomic_DNA"/>
</dbReference>
<evidence type="ECO:0000313" key="5">
    <source>
        <dbReference type="Proteomes" id="UP000268372"/>
    </source>
</evidence>
<dbReference type="OrthoDB" id="849076at2"/>
<reference evidence="4 5" key="1">
    <citation type="submission" date="2018-11" db="EMBL/GenBank/DDBJ databases">
        <title>Flavobacterium sp. nov., YIM 102796 draft genome.</title>
        <authorList>
            <person name="Li G."/>
            <person name="Jiang Y."/>
        </authorList>
    </citation>
    <scope>NUCLEOTIDE SEQUENCE [LARGE SCALE GENOMIC DNA]</scope>
    <source>
        <strain evidence="4 5">YIM 102796</strain>
    </source>
</reference>
<organism evidence="4 5">
    <name type="scientific">Paenimyroides viscosum</name>
    <dbReference type="NCBI Taxonomy" id="2488729"/>
    <lineage>
        <taxon>Bacteria</taxon>
        <taxon>Pseudomonadati</taxon>
        <taxon>Bacteroidota</taxon>
        <taxon>Flavobacteriia</taxon>
        <taxon>Flavobacteriales</taxon>
        <taxon>Flavobacteriaceae</taxon>
        <taxon>Paenimyroides</taxon>
    </lineage>
</organism>
<dbReference type="Pfam" id="PF18962">
    <property type="entry name" value="Por_Secre_tail"/>
    <property type="match status" value="1"/>
</dbReference>
<dbReference type="NCBIfam" id="TIGR04183">
    <property type="entry name" value="Por_Secre_tail"/>
    <property type="match status" value="1"/>
</dbReference>
<evidence type="ECO:0000313" key="4">
    <source>
        <dbReference type="EMBL" id="RRA94576.1"/>
    </source>
</evidence>
<protein>
    <submittedName>
        <fullName evidence="4">T9SS C-terminal target domain-containing protein</fullName>
    </submittedName>
</protein>
<sequence>MKNGKLFLISLLFVPFTTQAQTFFTEDFNSYPTGHLNTNYDDTTPGQGGWLVSRGSIGSGTGMITAEAGKGNVLTITSNSATIPGSYSFRQEDGFLTTLWNNRTPGNNIFKFEYEFYGVGQINFAVHILNSSNVNATIISLAFQSNFGPNLNRISGSYLENTSFKTLNLKNYNTTPFPHNIWIKAEMFVDYNAKNVYFYIPTLNIQATAPFYHNTIPFSLDFSAGSLDITSIVKIDNIKVSGLKTLPSYILSTNKQLSSKFNLYPNPATNVVNITNTENMVVQQVTVYDIAGKLITTQNFNEQAEIQLNVENLASGTYMLHLQTNEGTAVKKLVKK</sequence>
<comment type="caution">
    <text evidence="4">The sequence shown here is derived from an EMBL/GenBank/DDBJ whole genome shotgun (WGS) entry which is preliminary data.</text>
</comment>
<dbReference type="Proteomes" id="UP000268372">
    <property type="component" value="Unassembled WGS sequence"/>
</dbReference>
<dbReference type="AlphaFoldDB" id="A0A3P1AZS5"/>
<keyword evidence="5" id="KW-1185">Reference proteome</keyword>
<keyword evidence="1 2" id="KW-0732">Signal</keyword>